<evidence type="ECO:0000256" key="8">
    <source>
        <dbReference type="PIRSR" id="PIRSR000105-1"/>
    </source>
</evidence>
<evidence type="ECO:0000256" key="5">
    <source>
        <dbReference type="ARBA" id="ARBA00023027"/>
    </source>
</evidence>
<evidence type="ECO:0000259" key="9">
    <source>
        <dbReference type="Pfam" id="PF00725"/>
    </source>
</evidence>
<dbReference type="PATRIC" id="fig|1423734.3.peg.1405"/>
<comment type="pathway">
    <text evidence="2">Lipid metabolism; butanoate metabolism.</text>
</comment>
<dbReference type="AlphaFoldDB" id="X0PEF8"/>
<sequence length="331" mass="36746">MFKNIVVAGSGTLGSQIAFQAAYKGFKVVIYDINDDALAKAKERIANLEQTYASEIQFAEKNYLQTAENIQYNSNLLPGLKETFTSNVIKSTRDVQSSPDRIRYSKDLKEATAKADLLIEAIPEIIAIKEDFYAQLGKVAPKDTIFATNSSTLLPSQFAKITGRPEKFLALHFANEIWRNNTAEIMGHAKTDPDVYEQVVEFAKALGMIPIRVQKEQPGYVLNSILIPLLDAAQLLLANGVADPETIDRTWMLATGSPQGPFGILDVVGIQTAYNIVQNYATTTNDEHFKRVASILKTNYLDKGKFGVSSGQGFYTYPNPRFRDPDFLRGE</sequence>
<feature type="domain" description="3-hydroxyacyl-CoA dehydrogenase NAD binding" evidence="10">
    <location>
        <begin position="91"/>
        <end position="215"/>
    </location>
</feature>
<evidence type="ECO:0000256" key="2">
    <source>
        <dbReference type="ARBA" id="ARBA00005086"/>
    </source>
</evidence>
<evidence type="ECO:0000313" key="12">
    <source>
        <dbReference type="Proteomes" id="UP000051236"/>
    </source>
</evidence>
<dbReference type="OrthoDB" id="9771883at2"/>
<dbReference type="Gene3D" id="1.10.1040.10">
    <property type="entry name" value="N-(1-d-carboxylethyl)-l-norvaline Dehydrogenase, domain 2"/>
    <property type="match status" value="1"/>
</dbReference>
<keyword evidence="4" id="KW-0560">Oxidoreductase</keyword>
<dbReference type="PANTHER" id="PTHR43561:SF3">
    <property type="entry name" value="HYDROXYACYL-COENZYME A DEHYDROGENASE, MITOCHONDRIAL"/>
    <property type="match status" value="1"/>
</dbReference>
<dbReference type="InterPro" id="IPR006108">
    <property type="entry name" value="3HC_DH_C"/>
</dbReference>
<dbReference type="SUPFAM" id="SSF48179">
    <property type="entry name" value="6-phosphogluconate dehydrogenase C-terminal domain-like"/>
    <property type="match status" value="1"/>
</dbReference>
<dbReference type="RefSeq" id="WP_035452606.1">
    <property type="nucleotide sequence ID" value="NZ_AZGA01000087.1"/>
</dbReference>
<proteinExistence type="predicted"/>
<dbReference type="InterPro" id="IPR022694">
    <property type="entry name" value="3-OHacyl-CoA_DH"/>
</dbReference>
<evidence type="ECO:0000256" key="7">
    <source>
        <dbReference type="ARBA" id="ARBA00049556"/>
    </source>
</evidence>
<feature type="domain" description="3-hydroxyacyl-CoA dehydrogenase C-terminal" evidence="9">
    <location>
        <begin position="219"/>
        <end position="317"/>
    </location>
</feature>
<keyword evidence="5" id="KW-0520">NAD</keyword>
<evidence type="ECO:0000313" key="11">
    <source>
        <dbReference type="EMBL" id="KRM30832.1"/>
    </source>
</evidence>
<protein>
    <submittedName>
        <fullName evidence="11">3-hydroxybutyryl-CoA dehydrogenase</fullName>
    </submittedName>
</protein>
<evidence type="ECO:0000259" key="10">
    <source>
        <dbReference type="Pfam" id="PF02737"/>
    </source>
</evidence>
<dbReference type="InterPro" id="IPR052242">
    <property type="entry name" value="Mito_3-hydroxyacyl-CoA_DH"/>
</dbReference>
<dbReference type="GO" id="GO:0006635">
    <property type="term" value="P:fatty acid beta-oxidation"/>
    <property type="evidence" value="ECO:0007669"/>
    <property type="project" value="TreeGrafter"/>
</dbReference>
<reference evidence="11 12" key="1">
    <citation type="journal article" date="2015" name="Genome Announc.">
        <title>Expanding the biotechnology potential of lactobacilli through comparative genomics of 213 strains and associated genera.</title>
        <authorList>
            <person name="Sun Z."/>
            <person name="Harris H.M."/>
            <person name="McCann A."/>
            <person name="Guo C."/>
            <person name="Argimon S."/>
            <person name="Zhang W."/>
            <person name="Yang X."/>
            <person name="Jeffery I.B."/>
            <person name="Cooney J.C."/>
            <person name="Kagawa T.F."/>
            <person name="Liu W."/>
            <person name="Song Y."/>
            <person name="Salvetti E."/>
            <person name="Wrobel A."/>
            <person name="Rasinkangas P."/>
            <person name="Parkhill J."/>
            <person name="Rea M.C."/>
            <person name="O'Sullivan O."/>
            <person name="Ritari J."/>
            <person name="Douillard F.P."/>
            <person name="Paul Ross R."/>
            <person name="Yang R."/>
            <person name="Briner A.E."/>
            <person name="Felis G.E."/>
            <person name="de Vos W.M."/>
            <person name="Barrangou R."/>
            <person name="Klaenhammer T.R."/>
            <person name="Caufield P.W."/>
            <person name="Cui Y."/>
            <person name="Zhang H."/>
            <person name="O'Toole P.W."/>
        </authorList>
    </citation>
    <scope>NUCLEOTIDE SEQUENCE [LARGE SCALE GENOMIC DNA]</scope>
    <source>
        <strain evidence="11 12">DSM 18527</strain>
    </source>
</reference>
<dbReference type="GO" id="GO:0003857">
    <property type="term" value="F:(3S)-3-hydroxyacyl-CoA dehydrogenase (NAD+) activity"/>
    <property type="evidence" value="ECO:0007669"/>
    <property type="project" value="UniProtKB-EC"/>
</dbReference>
<organism evidence="11 12">
    <name type="scientific">Agrilactobacillus composti DSM 18527 = JCM 14202</name>
    <dbReference type="NCBI Taxonomy" id="1423734"/>
    <lineage>
        <taxon>Bacteria</taxon>
        <taxon>Bacillati</taxon>
        <taxon>Bacillota</taxon>
        <taxon>Bacilli</taxon>
        <taxon>Lactobacillales</taxon>
        <taxon>Lactobacillaceae</taxon>
        <taxon>Agrilactobacillus</taxon>
    </lineage>
</organism>
<dbReference type="NCBIfam" id="NF006143">
    <property type="entry name" value="PRK08293.1"/>
    <property type="match status" value="1"/>
</dbReference>
<name>X0PEF8_9LACO</name>
<keyword evidence="6" id="KW-0443">Lipid metabolism</keyword>
<dbReference type="Proteomes" id="UP000051236">
    <property type="component" value="Unassembled WGS sequence"/>
</dbReference>
<dbReference type="GO" id="GO:0070403">
    <property type="term" value="F:NAD+ binding"/>
    <property type="evidence" value="ECO:0007669"/>
    <property type="project" value="InterPro"/>
</dbReference>
<comment type="caution">
    <text evidence="11">The sequence shown here is derived from an EMBL/GenBank/DDBJ whole genome shotgun (WGS) entry which is preliminary data.</text>
</comment>
<evidence type="ECO:0000256" key="6">
    <source>
        <dbReference type="ARBA" id="ARBA00023098"/>
    </source>
</evidence>
<dbReference type="InterPro" id="IPR013328">
    <property type="entry name" value="6PGD_dom2"/>
</dbReference>
<keyword evidence="12" id="KW-1185">Reference proteome</keyword>
<dbReference type="InterPro" id="IPR036291">
    <property type="entry name" value="NAD(P)-bd_dom_sf"/>
</dbReference>
<dbReference type="eggNOG" id="COG1250">
    <property type="taxonomic scope" value="Bacteria"/>
</dbReference>
<accession>X0PEF8</accession>
<feature type="site" description="Important for catalytic activity" evidence="8">
    <location>
        <position position="172"/>
    </location>
</feature>
<dbReference type="PIRSF" id="PIRSF000105">
    <property type="entry name" value="HCDH"/>
    <property type="match status" value="1"/>
</dbReference>
<dbReference type="PANTHER" id="PTHR43561">
    <property type="match status" value="1"/>
</dbReference>
<evidence type="ECO:0000256" key="3">
    <source>
        <dbReference type="ARBA" id="ARBA00022832"/>
    </source>
</evidence>
<dbReference type="InterPro" id="IPR008927">
    <property type="entry name" value="6-PGluconate_DH-like_C_sf"/>
</dbReference>
<dbReference type="EMBL" id="AZGA01000087">
    <property type="protein sequence ID" value="KRM30832.1"/>
    <property type="molecule type" value="Genomic_DNA"/>
</dbReference>
<dbReference type="InterPro" id="IPR006176">
    <property type="entry name" value="3-OHacyl-CoA_DH_NAD-bd"/>
</dbReference>
<dbReference type="Gene3D" id="3.40.50.720">
    <property type="entry name" value="NAD(P)-binding Rossmann-like Domain"/>
    <property type="match status" value="1"/>
</dbReference>
<dbReference type="Pfam" id="PF00725">
    <property type="entry name" value="3HCDH"/>
    <property type="match status" value="1"/>
</dbReference>
<evidence type="ECO:0000256" key="4">
    <source>
        <dbReference type="ARBA" id="ARBA00023002"/>
    </source>
</evidence>
<keyword evidence="3" id="KW-0276">Fatty acid metabolism</keyword>
<comment type="catalytic activity">
    <reaction evidence="7">
        <text>a (3S)-3-hydroxyacyl-CoA + NAD(+) = a 3-oxoacyl-CoA + NADH + H(+)</text>
        <dbReference type="Rhea" id="RHEA:22432"/>
        <dbReference type="ChEBI" id="CHEBI:15378"/>
        <dbReference type="ChEBI" id="CHEBI:57318"/>
        <dbReference type="ChEBI" id="CHEBI:57540"/>
        <dbReference type="ChEBI" id="CHEBI:57945"/>
        <dbReference type="ChEBI" id="CHEBI:90726"/>
        <dbReference type="EC" id="1.1.1.35"/>
    </reaction>
</comment>
<dbReference type="Pfam" id="PF02737">
    <property type="entry name" value="3HCDH_N"/>
    <property type="match status" value="2"/>
</dbReference>
<dbReference type="SUPFAM" id="SSF51735">
    <property type="entry name" value="NAD(P)-binding Rossmann-fold domains"/>
    <property type="match status" value="1"/>
</dbReference>
<feature type="domain" description="3-hydroxyacyl-CoA dehydrogenase NAD binding" evidence="10">
    <location>
        <begin position="5"/>
        <end position="75"/>
    </location>
</feature>
<dbReference type="STRING" id="1423734.FC83_GL001390"/>
<evidence type="ECO:0000256" key="1">
    <source>
        <dbReference type="ARBA" id="ARBA00005005"/>
    </source>
</evidence>
<gene>
    <name evidence="11" type="ORF">FC83_GL001390</name>
</gene>
<comment type="pathway">
    <text evidence="1">Lipid metabolism; fatty acid beta-oxidation.</text>
</comment>